<dbReference type="RefSeq" id="WP_304996575.1">
    <property type="nucleotide sequence ID" value="NZ_CP101717.1"/>
</dbReference>
<feature type="signal peptide" evidence="1">
    <location>
        <begin position="1"/>
        <end position="20"/>
    </location>
</feature>
<sequence>MFRMLPVMLLAIVLTGCASAPLINKESTKDTVLLVGLNLQGSTPSQLGHYYLLNLVDAAENDVQVIVRPRRTDRYMVVTELPPGDYQMVSWAARTAPGVSGFADVSLRAREVDIRFSLEEGAAHKLSQQFNVEHSQDRYGRRIMQASFGPLQDNVAGRMDRRMDQIGPDWVVINEPVGVVPEKEETPARRGGLMQFLFGS</sequence>
<name>A0AB38YIQ5_9GAMM</name>
<dbReference type="PROSITE" id="PS51257">
    <property type="entry name" value="PROKAR_LIPOPROTEIN"/>
    <property type="match status" value="1"/>
</dbReference>
<evidence type="ECO:0000256" key="1">
    <source>
        <dbReference type="SAM" id="SignalP"/>
    </source>
</evidence>
<proteinExistence type="predicted"/>
<dbReference type="AlphaFoldDB" id="A0AB38YIQ5"/>
<accession>A0AB38YIQ5</accession>
<protein>
    <recommendedName>
        <fullName evidence="3">DUF2846 domain-containing protein</fullName>
    </recommendedName>
</protein>
<feature type="chain" id="PRO_5044282591" description="DUF2846 domain-containing protein" evidence="1">
    <location>
        <begin position="21"/>
        <end position="200"/>
    </location>
</feature>
<organism evidence="2">
    <name type="scientific">Salinispirillum sp. LH 10-3-1</name>
    <dbReference type="NCBI Taxonomy" id="2952525"/>
    <lineage>
        <taxon>Bacteria</taxon>
        <taxon>Pseudomonadati</taxon>
        <taxon>Pseudomonadota</taxon>
        <taxon>Gammaproteobacteria</taxon>
        <taxon>Oceanospirillales</taxon>
        <taxon>Saccharospirillaceae</taxon>
        <taxon>Salinispirillum</taxon>
    </lineage>
</organism>
<reference evidence="2" key="1">
    <citation type="submission" date="2022-07" db="EMBL/GenBank/DDBJ databases">
        <title>Complete genome sequence of Salinispirillum sp. LH10-3-1 capable of multiple carbohydrate inversion isolated from a soda lake.</title>
        <authorList>
            <person name="Liu J."/>
            <person name="Zhai Y."/>
            <person name="Zhang H."/>
            <person name="Yang H."/>
            <person name="Qu J."/>
            <person name="Li J."/>
        </authorList>
    </citation>
    <scope>NUCLEOTIDE SEQUENCE</scope>
    <source>
        <strain evidence="2">LH 10-3-1</strain>
    </source>
</reference>
<dbReference type="EMBL" id="CP101717">
    <property type="protein sequence ID" value="WLD59284.1"/>
    <property type="molecule type" value="Genomic_DNA"/>
</dbReference>
<gene>
    <name evidence="2" type="ORF">NFC81_05755</name>
</gene>
<evidence type="ECO:0008006" key="3">
    <source>
        <dbReference type="Google" id="ProtNLM"/>
    </source>
</evidence>
<keyword evidence="1" id="KW-0732">Signal</keyword>
<evidence type="ECO:0000313" key="2">
    <source>
        <dbReference type="EMBL" id="WLD59284.1"/>
    </source>
</evidence>